<feature type="region of interest" description="Disordered" evidence="7">
    <location>
        <begin position="421"/>
        <end position="518"/>
    </location>
</feature>
<comment type="caution">
    <text evidence="12">The sequence shown here is derived from an EMBL/GenBank/DDBJ whole genome shotgun (WGS) entry which is preliminary data.</text>
</comment>
<dbReference type="PANTHER" id="PTHR13018:SF5">
    <property type="entry name" value="RE44586P"/>
    <property type="match status" value="1"/>
</dbReference>
<dbReference type="Pfam" id="PF13967">
    <property type="entry name" value="RSN1_TM"/>
    <property type="match status" value="1"/>
</dbReference>
<evidence type="ECO:0008006" key="14">
    <source>
        <dbReference type="Google" id="ProtNLM"/>
    </source>
</evidence>
<keyword evidence="13" id="KW-1185">Reference proteome</keyword>
<feature type="transmembrane region" description="Helical" evidence="8">
    <location>
        <begin position="813"/>
        <end position="843"/>
    </location>
</feature>
<dbReference type="Proteomes" id="UP001445335">
    <property type="component" value="Unassembled WGS sequence"/>
</dbReference>
<name>A0AAW1QNM6_9CHLO</name>
<dbReference type="InterPro" id="IPR027815">
    <property type="entry name" value="CSC1/OSCA1-like_cyt"/>
</dbReference>
<dbReference type="AlphaFoldDB" id="A0AAW1QNM6"/>
<comment type="subcellular location">
    <subcellularLocation>
        <location evidence="1">Membrane</location>
        <topology evidence="1">Multi-pass membrane protein</topology>
    </subcellularLocation>
</comment>
<evidence type="ECO:0000256" key="1">
    <source>
        <dbReference type="ARBA" id="ARBA00004141"/>
    </source>
</evidence>
<feature type="transmembrane region" description="Helical" evidence="8">
    <location>
        <begin position="159"/>
        <end position="183"/>
    </location>
</feature>
<evidence type="ECO:0000259" key="10">
    <source>
        <dbReference type="Pfam" id="PF13967"/>
    </source>
</evidence>
<evidence type="ECO:0000256" key="3">
    <source>
        <dbReference type="ARBA" id="ARBA00022448"/>
    </source>
</evidence>
<comment type="similarity">
    <text evidence="2">Belongs to the CSC1 (TC 1.A.17) family.</text>
</comment>
<evidence type="ECO:0000256" key="7">
    <source>
        <dbReference type="SAM" id="MobiDB-lite"/>
    </source>
</evidence>
<evidence type="ECO:0000256" key="4">
    <source>
        <dbReference type="ARBA" id="ARBA00022692"/>
    </source>
</evidence>
<feature type="compositionally biased region" description="Polar residues" evidence="7">
    <location>
        <begin position="421"/>
        <end position="437"/>
    </location>
</feature>
<dbReference type="InterPro" id="IPR032880">
    <property type="entry name" value="CSC1/OSCA1-like_N"/>
</dbReference>
<keyword evidence="4 8" id="KW-0812">Transmembrane</keyword>
<evidence type="ECO:0000256" key="2">
    <source>
        <dbReference type="ARBA" id="ARBA00007779"/>
    </source>
</evidence>
<accession>A0AAW1QNM6</accession>
<feature type="domain" description="CSC1/OSCA1-like cytosolic" evidence="11">
    <location>
        <begin position="564"/>
        <end position="707"/>
    </location>
</feature>
<keyword evidence="3" id="KW-0813">Transport</keyword>
<dbReference type="GO" id="GO:0005886">
    <property type="term" value="C:plasma membrane"/>
    <property type="evidence" value="ECO:0007669"/>
    <property type="project" value="TreeGrafter"/>
</dbReference>
<dbReference type="Pfam" id="PF02714">
    <property type="entry name" value="RSN1_7TM"/>
    <property type="match status" value="1"/>
</dbReference>
<dbReference type="Pfam" id="PF14703">
    <property type="entry name" value="PHM7_cyt"/>
    <property type="match status" value="1"/>
</dbReference>
<evidence type="ECO:0000313" key="12">
    <source>
        <dbReference type="EMBL" id="KAK9822982.1"/>
    </source>
</evidence>
<protein>
    <recommendedName>
        <fullName evidence="14">ERD4-related membrane protein</fullName>
    </recommendedName>
</protein>
<keyword evidence="5 8" id="KW-1133">Transmembrane helix</keyword>
<feature type="transmembrane region" description="Helical" evidence="8">
    <location>
        <begin position="983"/>
        <end position="1001"/>
    </location>
</feature>
<dbReference type="GO" id="GO:0005227">
    <property type="term" value="F:calcium-activated cation channel activity"/>
    <property type="evidence" value="ECO:0007669"/>
    <property type="project" value="InterPro"/>
</dbReference>
<feature type="compositionally biased region" description="Low complexity" evidence="7">
    <location>
        <begin position="459"/>
        <end position="484"/>
    </location>
</feature>
<feature type="compositionally biased region" description="Basic and acidic residues" evidence="7">
    <location>
        <begin position="495"/>
        <end position="506"/>
    </location>
</feature>
<feature type="transmembrane region" description="Helical" evidence="8">
    <location>
        <begin position="929"/>
        <end position="953"/>
    </location>
</feature>
<feature type="transmembrane region" description="Helical" evidence="8">
    <location>
        <begin position="721"/>
        <end position="749"/>
    </location>
</feature>
<evidence type="ECO:0000256" key="6">
    <source>
        <dbReference type="ARBA" id="ARBA00023136"/>
    </source>
</evidence>
<proteinExistence type="inferred from homology"/>
<dbReference type="PANTHER" id="PTHR13018">
    <property type="entry name" value="PROBABLE MEMBRANE PROTEIN DUF221-RELATED"/>
    <property type="match status" value="1"/>
</dbReference>
<feature type="transmembrane region" description="Helical" evidence="8">
    <location>
        <begin position="863"/>
        <end position="881"/>
    </location>
</feature>
<feature type="region of interest" description="Disordered" evidence="7">
    <location>
        <begin position="258"/>
        <end position="300"/>
    </location>
</feature>
<evidence type="ECO:0000259" key="11">
    <source>
        <dbReference type="Pfam" id="PF14703"/>
    </source>
</evidence>
<evidence type="ECO:0000256" key="5">
    <source>
        <dbReference type="ARBA" id="ARBA00022989"/>
    </source>
</evidence>
<feature type="transmembrane region" description="Helical" evidence="8">
    <location>
        <begin position="108"/>
        <end position="132"/>
    </location>
</feature>
<reference evidence="12 13" key="1">
    <citation type="journal article" date="2024" name="Nat. Commun.">
        <title>Phylogenomics reveals the evolutionary origins of lichenization in chlorophyte algae.</title>
        <authorList>
            <person name="Puginier C."/>
            <person name="Libourel C."/>
            <person name="Otte J."/>
            <person name="Skaloud P."/>
            <person name="Haon M."/>
            <person name="Grisel S."/>
            <person name="Petersen M."/>
            <person name="Berrin J.G."/>
            <person name="Delaux P.M."/>
            <person name="Dal Grande F."/>
            <person name="Keller J."/>
        </authorList>
    </citation>
    <scope>NUCLEOTIDE SEQUENCE [LARGE SCALE GENOMIC DNA]</scope>
    <source>
        <strain evidence="12 13">SAG 245.80</strain>
    </source>
</reference>
<feature type="compositionally biased region" description="Basic and acidic residues" evidence="7">
    <location>
        <begin position="440"/>
        <end position="458"/>
    </location>
</feature>
<dbReference type="InterPro" id="IPR045122">
    <property type="entry name" value="Csc1-like"/>
</dbReference>
<feature type="transmembrane region" description="Helical" evidence="8">
    <location>
        <begin position="769"/>
        <end position="793"/>
    </location>
</feature>
<feature type="compositionally biased region" description="Gly residues" evidence="7">
    <location>
        <begin position="264"/>
        <end position="280"/>
    </location>
</feature>
<evidence type="ECO:0000313" key="13">
    <source>
        <dbReference type="Proteomes" id="UP001445335"/>
    </source>
</evidence>
<feature type="domain" description="CSC1/OSCA1-like N-terminal transmembrane" evidence="10">
    <location>
        <begin position="27"/>
        <end position="179"/>
    </location>
</feature>
<feature type="domain" description="CSC1/OSCA1-like 7TM region" evidence="9">
    <location>
        <begin position="722"/>
        <end position="995"/>
    </location>
</feature>
<evidence type="ECO:0000256" key="8">
    <source>
        <dbReference type="SAM" id="Phobius"/>
    </source>
</evidence>
<gene>
    <name evidence="12" type="ORF">WJX81_000456</name>
</gene>
<dbReference type="EMBL" id="JALJOU010000081">
    <property type="protein sequence ID" value="KAK9822982.1"/>
    <property type="molecule type" value="Genomic_DNA"/>
</dbReference>
<dbReference type="InterPro" id="IPR003864">
    <property type="entry name" value="CSC1/OSCA1-like_7TM"/>
</dbReference>
<keyword evidence="6 8" id="KW-0472">Membrane</keyword>
<sequence length="1085" mass="117970">MSAAAGVDANCVGKWLCQSKPVNDNQIYSNMYYSAAVGALCVLGFIIFRSKVAMYQCRLHLPDVLIKPPPVRLDGLHVLWSWLVPVFCVSDTELVHTAGLDALIFHRACAFGVIFFLPVTVLASALLIPLFATGGRGTVVLTTTSLSQLTMAHLPPGSALYWVPWAFVYAVLAYGCWLLLCFYQEYVDLRQRFLVKGEPVLNEWQASYLQPRAVKQSRSFPAPSAKVEHCIAKAKTDASGLPGVTPLGAGSAVRAAILSSTGPPGAGEDGGVDGGAGGGCSPRSPQASEDAGTPRLPQPPVISCFETDVAGRPALHEAILHRWWQPSTLMAAAGRPSALCGKPPVPFRRVVNVRKADGSTVTVNAQPYVVLAYDVPLPRKVTRADHRLSLVQRLPTPLALCFGPFSTLPADQLVHELAENPNTTASRLGSRSSQIGSKTLGDKPPEAETKAHTSEKGGSRSAGAAGLRSAASGAASRGSAGDSGEQAGASGGVLRVDEQGDMEQRRASTAADGKGMDGVVADGSVAADADRRQSEVAEAKESAAGAVEALRIGAETPIYGKALVEAAFSEIFPESFQTVLPVRNHKVLDFLLGKWDAACRCLDSAEAEFIANGFTRRPQHRPGRCCWKGAPVDSINTYASEVRMLEAKVLAEQQVVLQAPDDVNSYFVFFSSQKDAAAAGQCIVFNEGAEHAFRVMPAPGPDEVLWETLNMPARTRYAWRMLAYPFVAFFVLFPVGIFLGAITNLAVVVCKGNLDAGSGFCGKDSRARSLLLGIGPALLLTLWQNLIMPNMIFRSAMLTRRSVSLSGLDRQVFTLFFLWDIFNILLGAILGGSALTALGPALADPGHIYITIGEALSKSSNFFINYITVQGFLMLPFRLFWPNRYPLVTIFRIFRLARWPRSERERLENLHPHFNIRMGRELGGNLMQIWVMALAFAAIAPIILPFTLLWMVFNWVLWRYTILYINERSWESGGVIWRHTCQALIWCFFIFGVFTGCVFITNKAYYQGGSMIVTVPLILWHFHGYVARRFHSGETEAPLLLAATSPPATIDPALYMPPALRPRCAGYFPEVGKAWEHWGVPAYYP</sequence>
<feature type="transmembrane region" description="Helical" evidence="8">
    <location>
        <begin position="31"/>
        <end position="48"/>
    </location>
</feature>
<evidence type="ECO:0000259" key="9">
    <source>
        <dbReference type="Pfam" id="PF02714"/>
    </source>
</evidence>
<organism evidence="12 13">
    <name type="scientific">Elliptochloris bilobata</name>
    <dbReference type="NCBI Taxonomy" id="381761"/>
    <lineage>
        <taxon>Eukaryota</taxon>
        <taxon>Viridiplantae</taxon>
        <taxon>Chlorophyta</taxon>
        <taxon>core chlorophytes</taxon>
        <taxon>Trebouxiophyceae</taxon>
        <taxon>Trebouxiophyceae incertae sedis</taxon>
        <taxon>Elliptochloris clade</taxon>
        <taxon>Elliptochloris</taxon>
    </lineage>
</organism>